<dbReference type="KEGG" id="vrg:OKW85_09885"/>
<gene>
    <name evidence="1" type="ORF">OKW85_09885</name>
</gene>
<dbReference type="Proteomes" id="UP001164244">
    <property type="component" value="Chromosome"/>
</dbReference>
<proteinExistence type="predicted"/>
<evidence type="ECO:0000313" key="1">
    <source>
        <dbReference type="EMBL" id="UZG50983.1"/>
    </source>
</evidence>
<dbReference type="Pfam" id="PF14390">
    <property type="entry name" value="DUF4420"/>
    <property type="match status" value="1"/>
</dbReference>
<dbReference type="RefSeq" id="WP_265138133.1">
    <property type="nucleotide sequence ID" value="NZ_CP110418.1"/>
</dbReference>
<name>A0AA46X2Z0_9FIRM</name>
<organism evidence="1 2">
    <name type="scientific">Veillonella rogosae</name>
    <dbReference type="NCBI Taxonomy" id="423477"/>
    <lineage>
        <taxon>Bacteria</taxon>
        <taxon>Bacillati</taxon>
        <taxon>Bacillota</taxon>
        <taxon>Negativicutes</taxon>
        <taxon>Veillonellales</taxon>
        <taxon>Veillonellaceae</taxon>
        <taxon>Veillonella</taxon>
    </lineage>
</organism>
<dbReference type="AlphaFoldDB" id="A0AA46X2Z0"/>
<accession>A0AA46X2Z0</accession>
<evidence type="ECO:0000313" key="2">
    <source>
        <dbReference type="Proteomes" id="UP001164244"/>
    </source>
</evidence>
<dbReference type="InterPro" id="IPR025534">
    <property type="entry name" value="DUF4420"/>
</dbReference>
<sequence length="299" mass="34225">MMTNSVNGIRLINPSWPLRVYKGDNSEGYRTYVVVSKYEPSNLLSTKLIVVNKVYDPSRSEWQLQFNLTSSSNSSEDMFKYIFKDIFNTIDFNSTEQKAFIALCHRYEHWQQLLSKLPDSFGRLKQQGLLAELLVLKDNLIPNYGIDKALEMWQGPKGAKQDFILPEGWIEVKSANLGKREIHISSLEQLDSPVSDGELSVITLQESNAYDANAICLSTVIDEIESEINDDLIAIDFKEKLLLVGYGQNKENELYFRVCGIENYRVNKEFPKIKRNDIPTAITKVSYTLNLEAISNFKI</sequence>
<protein>
    <submittedName>
        <fullName evidence="1">PD-(D/E)XK motif protein</fullName>
    </submittedName>
</protein>
<dbReference type="EMBL" id="CP110418">
    <property type="protein sequence ID" value="UZG50983.1"/>
    <property type="molecule type" value="Genomic_DNA"/>
</dbReference>
<reference evidence="1" key="1">
    <citation type="submission" date="2022-11" db="EMBL/GenBank/DDBJ databases">
        <title>Complete genome sequence of Veillonella rogosae KCOM 3468 isolated from human Subgingival dental plaque of Chronic peridontitis Lesion.</title>
        <authorList>
            <person name="Park S.-N."/>
            <person name="Lim Y.K."/>
            <person name="Kook J.-K."/>
        </authorList>
    </citation>
    <scope>NUCLEOTIDE SEQUENCE</scope>
    <source>
        <strain evidence="1">KCOM 3468</strain>
    </source>
</reference>